<dbReference type="AlphaFoldDB" id="A0A4Y2WRG2"/>
<evidence type="ECO:0000313" key="1">
    <source>
        <dbReference type="EMBL" id="GBO39326.1"/>
    </source>
</evidence>
<comment type="caution">
    <text evidence="1">The sequence shown here is derived from an EMBL/GenBank/DDBJ whole genome shotgun (WGS) entry which is preliminary data.</text>
</comment>
<accession>A0A4Y2WRG2</accession>
<dbReference type="EMBL" id="BGPR01064331">
    <property type="protein sequence ID" value="GBO39326.1"/>
    <property type="molecule type" value="Genomic_DNA"/>
</dbReference>
<protein>
    <submittedName>
        <fullName evidence="1">Uncharacterized protein</fullName>
    </submittedName>
</protein>
<dbReference type="Proteomes" id="UP000499080">
    <property type="component" value="Unassembled WGS sequence"/>
</dbReference>
<keyword evidence="2" id="KW-1185">Reference proteome</keyword>
<evidence type="ECO:0000313" key="2">
    <source>
        <dbReference type="Proteomes" id="UP000499080"/>
    </source>
</evidence>
<feature type="non-terminal residue" evidence="1">
    <location>
        <position position="55"/>
    </location>
</feature>
<gene>
    <name evidence="1" type="ORF">AVEN_45179_1</name>
</gene>
<name>A0A4Y2WRG2_ARAVE</name>
<sequence>MFSAAILDIILFSLSNSRHIIKAKTLREITEVLCILIGNGDPSDIPIWQSFEEVR</sequence>
<reference evidence="1 2" key="1">
    <citation type="journal article" date="2019" name="Sci. Rep.">
        <title>Orb-weaving spider Araneus ventricosus genome elucidates the spidroin gene catalogue.</title>
        <authorList>
            <person name="Kono N."/>
            <person name="Nakamura H."/>
            <person name="Ohtoshi R."/>
            <person name="Moran D.A.P."/>
            <person name="Shinohara A."/>
            <person name="Yoshida Y."/>
            <person name="Fujiwara M."/>
            <person name="Mori M."/>
            <person name="Tomita M."/>
            <person name="Arakawa K."/>
        </authorList>
    </citation>
    <scope>NUCLEOTIDE SEQUENCE [LARGE SCALE GENOMIC DNA]</scope>
</reference>
<organism evidence="1 2">
    <name type="scientific">Araneus ventricosus</name>
    <name type="common">Orbweaver spider</name>
    <name type="synonym">Epeira ventricosa</name>
    <dbReference type="NCBI Taxonomy" id="182803"/>
    <lineage>
        <taxon>Eukaryota</taxon>
        <taxon>Metazoa</taxon>
        <taxon>Ecdysozoa</taxon>
        <taxon>Arthropoda</taxon>
        <taxon>Chelicerata</taxon>
        <taxon>Arachnida</taxon>
        <taxon>Araneae</taxon>
        <taxon>Araneomorphae</taxon>
        <taxon>Entelegynae</taxon>
        <taxon>Araneoidea</taxon>
        <taxon>Araneidae</taxon>
        <taxon>Araneus</taxon>
    </lineage>
</organism>
<proteinExistence type="predicted"/>